<name>A0A1G2LP06_9BACT</name>
<evidence type="ECO:0000256" key="1">
    <source>
        <dbReference type="SAM" id="Phobius"/>
    </source>
</evidence>
<proteinExistence type="predicted"/>
<accession>A0A1G2LP06</accession>
<evidence type="ECO:0000313" key="3">
    <source>
        <dbReference type="EMBL" id="OHA13358.1"/>
    </source>
</evidence>
<organism evidence="3 4">
    <name type="scientific">Candidatus Sungbacteria bacterium RIFCSPLOWO2_12_FULL_41_11</name>
    <dbReference type="NCBI Taxonomy" id="1802286"/>
    <lineage>
        <taxon>Bacteria</taxon>
        <taxon>Candidatus Sungiibacteriota</taxon>
    </lineage>
</organism>
<keyword evidence="1" id="KW-0812">Transmembrane</keyword>
<dbReference type="AlphaFoldDB" id="A0A1G2LP06"/>
<dbReference type="InterPro" id="IPR003675">
    <property type="entry name" value="Rce1/LyrA-like_dom"/>
</dbReference>
<feature type="domain" description="CAAX prenyl protease 2/Lysostaphin resistance protein A-like" evidence="2">
    <location>
        <begin position="13"/>
        <end position="97"/>
    </location>
</feature>
<comment type="caution">
    <text evidence="3">The sequence shown here is derived from an EMBL/GenBank/DDBJ whole genome shotgun (WGS) entry which is preliminary data.</text>
</comment>
<dbReference type="GO" id="GO:0004175">
    <property type="term" value="F:endopeptidase activity"/>
    <property type="evidence" value="ECO:0007669"/>
    <property type="project" value="UniProtKB-ARBA"/>
</dbReference>
<keyword evidence="1" id="KW-1133">Transmembrane helix</keyword>
<reference evidence="3 4" key="1">
    <citation type="journal article" date="2016" name="Nat. Commun.">
        <title>Thousands of microbial genomes shed light on interconnected biogeochemical processes in an aquifer system.</title>
        <authorList>
            <person name="Anantharaman K."/>
            <person name="Brown C.T."/>
            <person name="Hug L.A."/>
            <person name="Sharon I."/>
            <person name="Castelle C.J."/>
            <person name="Probst A.J."/>
            <person name="Thomas B.C."/>
            <person name="Singh A."/>
            <person name="Wilkins M.J."/>
            <person name="Karaoz U."/>
            <person name="Brodie E.L."/>
            <person name="Williams K.H."/>
            <person name="Hubbard S.S."/>
            <person name="Banfield J.F."/>
        </authorList>
    </citation>
    <scope>NUCLEOTIDE SEQUENCE [LARGE SCALE GENOMIC DNA]</scope>
</reference>
<evidence type="ECO:0000259" key="2">
    <source>
        <dbReference type="Pfam" id="PF02517"/>
    </source>
</evidence>
<protein>
    <recommendedName>
        <fullName evidence="2">CAAX prenyl protease 2/Lysostaphin resistance protein A-like domain-containing protein</fullName>
    </recommendedName>
</protein>
<dbReference type="EMBL" id="MHQY01000029">
    <property type="protein sequence ID" value="OHA13358.1"/>
    <property type="molecule type" value="Genomic_DNA"/>
</dbReference>
<feature type="transmembrane region" description="Helical" evidence="1">
    <location>
        <begin position="66"/>
        <end position="90"/>
    </location>
</feature>
<feature type="transmembrane region" description="Helical" evidence="1">
    <location>
        <begin position="42"/>
        <end position="60"/>
    </location>
</feature>
<dbReference type="Pfam" id="PF02517">
    <property type="entry name" value="Rce1-like"/>
    <property type="match status" value="1"/>
</dbReference>
<evidence type="ECO:0000313" key="4">
    <source>
        <dbReference type="Proteomes" id="UP000177171"/>
    </source>
</evidence>
<gene>
    <name evidence="3" type="ORF">A3G49_00850</name>
</gene>
<dbReference type="GO" id="GO:0080120">
    <property type="term" value="P:CAAX-box protein maturation"/>
    <property type="evidence" value="ECO:0007669"/>
    <property type="project" value="UniProtKB-ARBA"/>
</dbReference>
<keyword evidence="1" id="KW-0472">Membrane</keyword>
<feature type="transmembrane region" description="Helical" evidence="1">
    <location>
        <begin position="12"/>
        <end position="30"/>
    </location>
</feature>
<sequence>MDLRYIKNKIEPFWTLIAAPIIQELIFRYVPYRMFYTNTERYWITGIISSILFTAIHWYFKIWFIIYTFIWGLILWWIMARYGLLTVIVIHASVNLIHLVIGFPKGFIKIKYENL</sequence>
<dbReference type="Proteomes" id="UP000177171">
    <property type="component" value="Unassembled WGS sequence"/>
</dbReference>